<dbReference type="Proteomes" id="UP000011724">
    <property type="component" value="Chromosome"/>
</dbReference>
<keyword evidence="3" id="KW-1185">Reference proteome</keyword>
<evidence type="ECO:0000313" key="2">
    <source>
        <dbReference type="EMBL" id="CCH50360.1"/>
    </source>
</evidence>
<proteinExistence type="predicted"/>
<dbReference type="STRING" id="1322246.BN4_20298"/>
<dbReference type="PATRIC" id="fig|879567.3.peg.3384"/>
<dbReference type="EMBL" id="FO203427">
    <property type="protein sequence ID" value="CCH50360.1"/>
    <property type="molecule type" value="Genomic_DNA"/>
</dbReference>
<name>M1WNH8_PSEP2</name>
<dbReference type="RefSeq" id="WP_015416402.1">
    <property type="nucleotide sequence ID" value="NC_020409.1"/>
</dbReference>
<gene>
    <name evidence="2" type="ordered locus">BN4_20298</name>
</gene>
<dbReference type="KEGG" id="dpi:BN4_20298"/>
<organism evidence="2 3">
    <name type="scientific">Pseudodesulfovibrio piezophilus (strain DSM 21447 / JCM 15486 / C1TLV30)</name>
    <name type="common">Desulfovibrio piezophilus</name>
    <dbReference type="NCBI Taxonomy" id="1322246"/>
    <lineage>
        <taxon>Bacteria</taxon>
        <taxon>Pseudomonadati</taxon>
        <taxon>Thermodesulfobacteriota</taxon>
        <taxon>Desulfovibrionia</taxon>
        <taxon>Desulfovibrionales</taxon>
        <taxon>Desulfovibrionaceae</taxon>
    </lineage>
</organism>
<reference evidence="3" key="2">
    <citation type="journal article" date="2013" name="Stand. Genomic Sci.">
        <title>Complete genome sequence of Desulfocapsa sulfexigens, a marine deltaproteobacterium specialized in disproportionating inorganic sulfur compounds.</title>
        <authorList>
            <person name="Finster K.W."/>
            <person name="Kjeldsen K.U."/>
            <person name="Kube M."/>
            <person name="Reinhardt R."/>
            <person name="Mussmann M."/>
            <person name="Amann R."/>
            <person name="Schreiber L."/>
        </authorList>
    </citation>
    <scope>NUCLEOTIDE SEQUENCE [LARGE SCALE GENOMIC DNA]</scope>
    <source>
        <strain evidence="3">DSM 10523 / SB164P1</strain>
    </source>
</reference>
<accession>M1WNH8</accession>
<evidence type="ECO:0000313" key="3">
    <source>
        <dbReference type="Proteomes" id="UP000011724"/>
    </source>
</evidence>
<evidence type="ECO:0000256" key="1">
    <source>
        <dbReference type="SAM" id="MobiDB-lite"/>
    </source>
</evidence>
<reference evidence="2 3" key="1">
    <citation type="journal article" date="2013" name="PLoS ONE">
        <title>The first genomic and proteomic characterization of a deep-sea sulfate reducer: insights into the piezophilic lifestyle of Desulfovibrio piezophilus.</title>
        <authorList>
            <person name="Pradel N."/>
            <person name="Ji B."/>
            <person name="Gimenez G."/>
            <person name="Talla E."/>
            <person name="Lenoble P."/>
            <person name="Garel M."/>
            <person name="Tamburini C."/>
            <person name="Fourquet P."/>
            <person name="Lebrun R."/>
            <person name="Bertin P."/>
            <person name="Denis Y."/>
            <person name="Pophillat M."/>
            <person name="Barbe V."/>
            <person name="Ollivier B."/>
            <person name="Dolla A."/>
        </authorList>
    </citation>
    <scope>NUCLEOTIDE SEQUENCE [LARGE SCALE GENOMIC DNA]</scope>
    <source>
        <strain evidence="3">DSM 10523 / SB164P1</strain>
    </source>
</reference>
<feature type="region of interest" description="Disordered" evidence="1">
    <location>
        <begin position="90"/>
        <end position="134"/>
    </location>
</feature>
<dbReference type="OrthoDB" id="5457538at2"/>
<dbReference type="AlphaFoldDB" id="M1WNH8"/>
<protein>
    <submittedName>
        <fullName evidence="2">Uncharacterized protein</fullName>
    </submittedName>
</protein>
<sequence length="134" mass="15273">MSESYLEKALLKLARQINAYDEASLMSLWDKYAEKVANFEPTKRWEESVLIFNLIQSTRMKNQLFNYNWAQSRMPNDPPMGLDLAALTAPEPTLGSADDREDCEESSNGCQSDAPVSKQDRRGKLLTLTPKNRK</sequence>
<dbReference type="eggNOG" id="ENOG50343K9">
    <property type="taxonomic scope" value="Bacteria"/>
</dbReference>
<dbReference type="HOGENOM" id="CLU_140244_0_0_7"/>
<dbReference type="BioCyc" id="DPIE1322246:BN4_RS15735-MONOMER"/>